<protein>
    <recommendedName>
        <fullName evidence="2 7">DNA repair protein RecO</fullName>
    </recommendedName>
    <alternativeName>
        <fullName evidence="6 7">Recombination protein O</fullName>
    </alternativeName>
</protein>
<evidence type="ECO:0000313" key="9">
    <source>
        <dbReference type="EMBL" id="MST89495.1"/>
    </source>
</evidence>
<dbReference type="Proteomes" id="UP000442619">
    <property type="component" value="Unassembled WGS sequence"/>
</dbReference>
<evidence type="ECO:0000256" key="5">
    <source>
        <dbReference type="ARBA" id="ARBA00023204"/>
    </source>
</evidence>
<dbReference type="Gene3D" id="2.40.50.140">
    <property type="entry name" value="Nucleic acid-binding proteins"/>
    <property type="match status" value="1"/>
</dbReference>
<dbReference type="InterPro" id="IPR037278">
    <property type="entry name" value="ARFGAP/RecO"/>
</dbReference>
<dbReference type="Pfam" id="PF02565">
    <property type="entry name" value="RecO_C"/>
    <property type="match status" value="1"/>
</dbReference>
<keyword evidence="4 7" id="KW-0233">DNA recombination</keyword>
<dbReference type="PANTHER" id="PTHR33991:SF1">
    <property type="entry name" value="DNA REPAIR PROTEIN RECO"/>
    <property type="match status" value="1"/>
</dbReference>
<dbReference type="InterPro" id="IPR003717">
    <property type="entry name" value="RecO"/>
</dbReference>
<sequence length="245" mass="28457">MMRTTTNSEITKGIVLKAMPYKENDQLVTIYTYEFGKLTIRARGSRKLTSKNAPSLLSITQGEYEITLHNGLSTLIRGTAIDYYQNIKKTIEAEIIANYLLEYFYRYEEENKPSLEHYQFLAGILEALDIGYDYRIIYAYINCFIMKENGVELMMDGCVVCGNHHVDAFSLESGGFVCHEHMHLNDLRLPKEQLQAIRYLYKCPIERLNELHLADIGPIQKIFEYYVDEFCGVNLRSRKFVKSIL</sequence>
<evidence type="ECO:0000256" key="3">
    <source>
        <dbReference type="ARBA" id="ARBA00022763"/>
    </source>
</evidence>
<gene>
    <name evidence="7 9" type="primary">recO</name>
    <name evidence="9" type="ORF">FYJ79_07910</name>
</gene>
<dbReference type="GO" id="GO:0006302">
    <property type="term" value="P:double-strand break repair"/>
    <property type="evidence" value="ECO:0007669"/>
    <property type="project" value="TreeGrafter"/>
</dbReference>
<proteinExistence type="inferred from homology"/>
<feature type="domain" description="DNA replication/recombination mediator RecO N-terminal" evidence="8">
    <location>
        <begin position="11"/>
        <end position="84"/>
    </location>
</feature>
<evidence type="ECO:0000256" key="2">
    <source>
        <dbReference type="ARBA" id="ARBA00021310"/>
    </source>
</evidence>
<evidence type="ECO:0000259" key="8">
    <source>
        <dbReference type="Pfam" id="PF11967"/>
    </source>
</evidence>
<keyword evidence="5 7" id="KW-0234">DNA repair</keyword>
<accession>A0A844FV44</accession>
<evidence type="ECO:0000256" key="4">
    <source>
        <dbReference type="ARBA" id="ARBA00023172"/>
    </source>
</evidence>
<evidence type="ECO:0000256" key="7">
    <source>
        <dbReference type="HAMAP-Rule" id="MF_00201"/>
    </source>
</evidence>
<dbReference type="HAMAP" id="MF_00201">
    <property type="entry name" value="RecO"/>
    <property type="match status" value="1"/>
</dbReference>
<dbReference type="InterPro" id="IPR042242">
    <property type="entry name" value="RecO_C"/>
</dbReference>
<evidence type="ECO:0000256" key="6">
    <source>
        <dbReference type="ARBA" id="ARBA00033409"/>
    </source>
</evidence>
<comment type="similarity">
    <text evidence="1 7">Belongs to the RecO family.</text>
</comment>
<dbReference type="InterPro" id="IPR012340">
    <property type="entry name" value="NA-bd_OB-fold"/>
</dbReference>
<evidence type="ECO:0000256" key="1">
    <source>
        <dbReference type="ARBA" id="ARBA00007452"/>
    </source>
</evidence>
<comment type="function">
    <text evidence="7">Involved in DNA repair and RecF pathway recombination.</text>
</comment>
<dbReference type="PANTHER" id="PTHR33991">
    <property type="entry name" value="DNA REPAIR PROTEIN RECO"/>
    <property type="match status" value="1"/>
</dbReference>
<dbReference type="Gene3D" id="1.20.1440.120">
    <property type="entry name" value="Recombination protein O, C-terminal domain"/>
    <property type="match status" value="1"/>
</dbReference>
<organism evidence="9 10">
    <name type="scientific">Sharpea porci</name>
    <dbReference type="NCBI Taxonomy" id="2652286"/>
    <lineage>
        <taxon>Bacteria</taxon>
        <taxon>Bacillati</taxon>
        <taxon>Bacillota</taxon>
        <taxon>Erysipelotrichia</taxon>
        <taxon>Erysipelotrichales</taxon>
        <taxon>Coprobacillaceae</taxon>
        <taxon>Sharpea</taxon>
    </lineage>
</organism>
<dbReference type="GO" id="GO:0006310">
    <property type="term" value="P:DNA recombination"/>
    <property type="evidence" value="ECO:0007669"/>
    <property type="project" value="UniProtKB-UniRule"/>
</dbReference>
<evidence type="ECO:0000313" key="10">
    <source>
        <dbReference type="Proteomes" id="UP000442619"/>
    </source>
</evidence>
<dbReference type="SUPFAM" id="SSF57863">
    <property type="entry name" value="ArfGap/RecO-like zinc finger"/>
    <property type="match status" value="1"/>
</dbReference>
<comment type="caution">
    <text evidence="9">The sequence shown here is derived from an EMBL/GenBank/DDBJ whole genome shotgun (WGS) entry which is preliminary data.</text>
</comment>
<dbReference type="NCBIfam" id="TIGR00613">
    <property type="entry name" value="reco"/>
    <property type="match status" value="1"/>
</dbReference>
<keyword evidence="3 7" id="KW-0227">DNA damage</keyword>
<dbReference type="EMBL" id="VUNM01000017">
    <property type="protein sequence ID" value="MST89495.1"/>
    <property type="molecule type" value="Genomic_DNA"/>
</dbReference>
<reference evidence="9 10" key="1">
    <citation type="submission" date="2019-08" db="EMBL/GenBank/DDBJ databases">
        <title>In-depth cultivation of the pig gut microbiome towards novel bacterial diversity and tailored functional studies.</title>
        <authorList>
            <person name="Wylensek D."/>
            <person name="Hitch T.C.A."/>
            <person name="Clavel T."/>
        </authorList>
    </citation>
    <scope>NUCLEOTIDE SEQUENCE [LARGE SCALE GENOMIC DNA]</scope>
    <source>
        <strain evidence="9 10">CA-Schmier-601-WT-3</strain>
    </source>
</reference>
<dbReference type="AlphaFoldDB" id="A0A844FV44"/>
<dbReference type="SUPFAM" id="SSF50249">
    <property type="entry name" value="Nucleic acid-binding proteins"/>
    <property type="match status" value="1"/>
</dbReference>
<name>A0A844FV44_9FIRM</name>
<dbReference type="GO" id="GO:0043590">
    <property type="term" value="C:bacterial nucleoid"/>
    <property type="evidence" value="ECO:0007669"/>
    <property type="project" value="TreeGrafter"/>
</dbReference>
<dbReference type="InterPro" id="IPR022572">
    <property type="entry name" value="DNA_rep/recomb_RecO_N"/>
</dbReference>
<dbReference type="RefSeq" id="WP_154516534.1">
    <property type="nucleotide sequence ID" value="NZ_JAXFJJ010000026.1"/>
</dbReference>
<dbReference type="Pfam" id="PF11967">
    <property type="entry name" value="RecO_N"/>
    <property type="match status" value="1"/>
</dbReference>
<keyword evidence="10" id="KW-1185">Reference proteome</keyword>